<dbReference type="AlphaFoldDB" id="A0A1Y1K8M2"/>
<dbReference type="InParanoid" id="A0A1Y1K8M2"/>
<dbReference type="GO" id="GO:1902936">
    <property type="term" value="F:phosphatidylinositol bisphosphate binding"/>
    <property type="evidence" value="ECO:0007669"/>
    <property type="project" value="TreeGrafter"/>
</dbReference>
<reference evidence="2" key="1">
    <citation type="journal article" date="2016" name="Sci. Rep.">
        <title>Molecular characterization of firefly nuptial gifts: a multi-omics approach sheds light on postcopulatory sexual selection.</title>
        <authorList>
            <person name="Al-Wathiqui N."/>
            <person name="Fallon T.R."/>
            <person name="South A."/>
            <person name="Weng J.K."/>
            <person name="Lewis S.M."/>
        </authorList>
    </citation>
    <scope>NUCLEOTIDE SEQUENCE</scope>
</reference>
<dbReference type="InterPro" id="IPR001251">
    <property type="entry name" value="CRAL-TRIO_dom"/>
</dbReference>
<evidence type="ECO:0000259" key="1">
    <source>
        <dbReference type="PROSITE" id="PS50191"/>
    </source>
</evidence>
<dbReference type="EMBL" id="GEZM01089040">
    <property type="protein sequence ID" value="JAV57746.1"/>
    <property type="molecule type" value="Transcribed_RNA"/>
</dbReference>
<keyword evidence="4" id="KW-1185">Reference proteome</keyword>
<accession>A0A1Y1K8M2</accession>
<dbReference type="InterPro" id="IPR036865">
    <property type="entry name" value="CRAL-TRIO_dom_sf"/>
</dbReference>
<organism evidence="2">
    <name type="scientific">Photinus pyralis</name>
    <name type="common">Common eastern firefly</name>
    <name type="synonym">Lampyris pyralis</name>
    <dbReference type="NCBI Taxonomy" id="7054"/>
    <lineage>
        <taxon>Eukaryota</taxon>
        <taxon>Metazoa</taxon>
        <taxon>Ecdysozoa</taxon>
        <taxon>Arthropoda</taxon>
        <taxon>Hexapoda</taxon>
        <taxon>Insecta</taxon>
        <taxon>Pterygota</taxon>
        <taxon>Neoptera</taxon>
        <taxon>Endopterygota</taxon>
        <taxon>Coleoptera</taxon>
        <taxon>Polyphaga</taxon>
        <taxon>Elateriformia</taxon>
        <taxon>Elateroidea</taxon>
        <taxon>Lampyridae</taxon>
        <taxon>Lampyrinae</taxon>
        <taxon>Photinus</taxon>
    </lineage>
</organism>
<reference evidence="3" key="3">
    <citation type="submission" date="2019-08" db="EMBL/GenBank/DDBJ databases">
        <authorList>
            <consortium name="Photinus pyralis genome working group"/>
            <person name="Fallon T.R."/>
            <person name="Sander Lower S.E."/>
            <person name="Weng J.-K."/>
        </authorList>
    </citation>
    <scope>NUCLEOTIDE SEQUENCE</scope>
    <source>
        <strain evidence="3">1611_PpyrPB1</strain>
        <tissue evidence="3">Whole body</tissue>
    </source>
</reference>
<dbReference type="EMBL" id="VVIM01000006">
    <property type="protein sequence ID" value="KAB0798509.1"/>
    <property type="molecule type" value="Genomic_DNA"/>
</dbReference>
<protein>
    <recommendedName>
        <fullName evidence="1">CRAL-TRIO domain-containing protein</fullName>
    </recommendedName>
</protein>
<dbReference type="EMBL" id="GEZM01089038">
    <property type="protein sequence ID" value="JAV57749.1"/>
    <property type="molecule type" value="Transcribed_RNA"/>
</dbReference>
<dbReference type="InterPro" id="IPR036273">
    <property type="entry name" value="CRAL/TRIO_N_dom_sf"/>
</dbReference>
<evidence type="ECO:0000313" key="3">
    <source>
        <dbReference type="EMBL" id="KAB0798509.1"/>
    </source>
</evidence>
<dbReference type="PANTHER" id="PTHR10174:SF224">
    <property type="entry name" value="RETINOL-BINDING PROTEIN PINTA"/>
    <property type="match status" value="1"/>
</dbReference>
<dbReference type="EMBL" id="GEZM01089037">
    <property type="protein sequence ID" value="JAV57751.1"/>
    <property type="molecule type" value="Transcribed_RNA"/>
</dbReference>
<name>A0A1Y1K8M2_PHOPY</name>
<dbReference type="GO" id="GO:0016020">
    <property type="term" value="C:membrane"/>
    <property type="evidence" value="ECO:0007669"/>
    <property type="project" value="TreeGrafter"/>
</dbReference>
<dbReference type="Gene3D" id="1.10.8.20">
    <property type="entry name" value="N-terminal domain of phosphatidylinositol transfer protein sec14p"/>
    <property type="match status" value="1"/>
</dbReference>
<feature type="domain" description="CRAL-TRIO" evidence="1">
    <location>
        <begin position="89"/>
        <end position="253"/>
    </location>
</feature>
<dbReference type="PANTHER" id="PTHR10174">
    <property type="entry name" value="ALPHA-TOCOPHEROL TRANSFER PROTEIN-RELATED"/>
    <property type="match status" value="1"/>
</dbReference>
<sequence>MFPTCLTKEIEKKAERELGETAEVRDLELKQIREWITQQPFLSQTPGDLLLLNYLRGCRFDQAKAREKLSHYFTRRAHVRDIYLSRDPEKAELDDVLSRGIISLAMSEDTEMIILRWEHCDVKKVPLLNVLKLGFMLFDVFVHESPTFMAVGHTVLIDCQNLPFGYIKQFSPSLLKELEYIMFKAYPTRIKGVHIVNPGTVMGIMVSMFKPFLPENIKSRIKIYTNGGTGDILKHIPSHVLPQEYGGRGESIDTLKERTRKILKDRRAWFVNEDNRIIIDQALKGRDVYV</sequence>
<reference evidence="3 4" key="2">
    <citation type="journal article" date="2018" name="Elife">
        <title>Firefly genomes illuminate parallel origins of bioluminescence in beetles.</title>
        <authorList>
            <person name="Fallon T.R."/>
            <person name="Lower S.E."/>
            <person name="Chang C.H."/>
            <person name="Bessho-Uehara M."/>
            <person name="Martin G.J."/>
            <person name="Bewick A.J."/>
            <person name="Behringer M."/>
            <person name="Debat H.J."/>
            <person name="Wong I."/>
            <person name="Day J.C."/>
            <person name="Suvorov A."/>
            <person name="Silva C.J."/>
            <person name="Stanger-Hall K.F."/>
            <person name="Hall D.W."/>
            <person name="Schmitz R.J."/>
            <person name="Nelson D.R."/>
            <person name="Lewis S.M."/>
            <person name="Shigenobu S."/>
            <person name="Bybee S.M."/>
            <person name="Larracuente A.M."/>
            <person name="Oba Y."/>
            <person name="Weng J.K."/>
        </authorList>
    </citation>
    <scope>NUCLEOTIDE SEQUENCE [LARGE SCALE GENOMIC DNA]</scope>
    <source>
        <strain evidence="3">1611_PpyrPB1</strain>
        <tissue evidence="3">Whole body</tissue>
    </source>
</reference>
<dbReference type="Gene3D" id="3.40.525.10">
    <property type="entry name" value="CRAL-TRIO lipid binding domain"/>
    <property type="match status" value="1"/>
</dbReference>
<dbReference type="Gene3D" id="1.20.5.1200">
    <property type="entry name" value="Alpha-tocopherol transfer"/>
    <property type="match status" value="1"/>
</dbReference>
<dbReference type="EMBL" id="GEZM01089041">
    <property type="protein sequence ID" value="JAV57744.1"/>
    <property type="molecule type" value="Transcribed_RNA"/>
</dbReference>
<dbReference type="Proteomes" id="UP000327044">
    <property type="component" value="Unassembled WGS sequence"/>
</dbReference>
<dbReference type="SMART" id="SM00516">
    <property type="entry name" value="SEC14"/>
    <property type="match status" value="1"/>
</dbReference>
<dbReference type="PROSITE" id="PS50191">
    <property type="entry name" value="CRAL_TRIO"/>
    <property type="match status" value="1"/>
</dbReference>
<evidence type="ECO:0000313" key="2">
    <source>
        <dbReference type="EMBL" id="JAV57744.1"/>
    </source>
</evidence>
<dbReference type="Pfam" id="PF00650">
    <property type="entry name" value="CRAL_TRIO"/>
    <property type="match status" value="1"/>
</dbReference>
<dbReference type="CDD" id="cd00170">
    <property type="entry name" value="SEC14"/>
    <property type="match status" value="1"/>
</dbReference>
<gene>
    <name evidence="3" type="ORF">PPYR_09502</name>
</gene>
<dbReference type="SUPFAM" id="SSF52087">
    <property type="entry name" value="CRAL/TRIO domain"/>
    <property type="match status" value="1"/>
</dbReference>
<proteinExistence type="predicted"/>
<dbReference type="PRINTS" id="PR00180">
    <property type="entry name" value="CRETINALDHBP"/>
</dbReference>
<evidence type="ECO:0000313" key="4">
    <source>
        <dbReference type="Proteomes" id="UP000327044"/>
    </source>
</evidence>
<dbReference type="SUPFAM" id="SSF46938">
    <property type="entry name" value="CRAL/TRIO N-terminal domain"/>
    <property type="match status" value="1"/>
</dbReference>
<dbReference type="OrthoDB" id="6722538at2759"/>